<dbReference type="SMART" id="SM00477">
    <property type="entry name" value="NUC"/>
    <property type="match status" value="1"/>
</dbReference>
<keyword evidence="3" id="KW-0255">Endonuclease</keyword>
<dbReference type="Proteomes" id="UP001195422">
    <property type="component" value="Unassembled WGS sequence"/>
</dbReference>
<evidence type="ECO:0000259" key="2">
    <source>
        <dbReference type="SMART" id="SM00892"/>
    </source>
</evidence>
<dbReference type="RefSeq" id="WP_188950060.1">
    <property type="nucleotide sequence ID" value="NZ_BMPH01000020.1"/>
</dbReference>
<protein>
    <submittedName>
        <fullName evidence="3">Endonuclease G</fullName>
    </submittedName>
</protein>
<sequence length="280" mass="31960">MDSTQPTSTGNNSRTGFNIEFLATTIDYPTFSTEQQTDAVMIDGSPIIDYTHFSLTLSSTRKFSYWVGWNIDGTAIQRLSRTGLNFTKDPRIPDQYQAGNDLYANNRLDRGHLARRADLTWGPNAEAHQANRDSFYFTNITPQMDDFNQSGQAGIWGRLENALYEDVELDDLRCSVFAGPVFHTEDQHYRGYQIPVEYWKLILFTQDGQLKARAFLLTQDLDRLQVLMALDEFRIYQLTMAELEEHTGLTFPAPVHEADDLQLAQSGTRHPLDAASDIMW</sequence>
<dbReference type="InterPro" id="IPR044925">
    <property type="entry name" value="His-Me_finger_sf"/>
</dbReference>
<keyword evidence="4" id="KW-1185">Reference proteome</keyword>
<dbReference type="InterPro" id="IPR020821">
    <property type="entry name" value="ENPP1-3/EXOG-like_nuc-like"/>
</dbReference>
<gene>
    <name evidence="3" type="ORF">JOF39_003675</name>
</gene>
<dbReference type="SMART" id="SM00892">
    <property type="entry name" value="Endonuclease_NS"/>
    <property type="match status" value="1"/>
</dbReference>
<dbReference type="GO" id="GO:0004519">
    <property type="term" value="F:endonuclease activity"/>
    <property type="evidence" value="ECO:0007669"/>
    <property type="project" value="UniProtKB-KW"/>
</dbReference>
<dbReference type="PANTHER" id="PTHR13966">
    <property type="entry name" value="ENDONUCLEASE RELATED"/>
    <property type="match status" value="1"/>
</dbReference>
<accession>A0ABS4XVV9</accession>
<dbReference type="CDD" id="cd00091">
    <property type="entry name" value="NUC"/>
    <property type="match status" value="1"/>
</dbReference>
<feature type="domain" description="DNA/RNA non-specific endonuclease/pyrophosphatase/phosphodiesterase" evidence="2">
    <location>
        <begin position="49"/>
        <end position="258"/>
    </location>
</feature>
<evidence type="ECO:0000259" key="1">
    <source>
        <dbReference type="SMART" id="SM00477"/>
    </source>
</evidence>
<comment type="caution">
    <text evidence="3">The sequence shown here is derived from an EMBL/GenBank/DDBJ whole genome shotgun (WGS) entry which is preliminary data.</text>
</comment>
<name>A0ABS4XVV9_GLUPR</name>
<dbReference type="InterPro" id="IPR040255">
    <property type="entry name" value="Non-specific_endonuclease"/>
</dbReference>
<dbReference type="SUPFAM" id="SSF54060">
    <property type="entry name" value="His-Me finger endonucleases"/>
    <property type="match status" value="1"/>
</dbReference>
<dbReference type="Pfam" id="PF01223">
    <property type="entry name" value="Endonuclease_NS"/>
    <property type="match status" value="1"/>
</dbReference>
<feature type="domain" description="ENPP1-3/EXOG-like endonuclease/phosphodiesterase" evidence="1">
    <location>
        <begin position="50"/>
        <end position="258"/>
    </location>
</feature>
<proteinExistence type="predicted"/>
<keyword evidence="3" id="KW-0378">Hydrolase</keyword>
<organism evidence="3 4">
    <name type="scientific">Glutamicibacter protophormiae</name>
    <name type="common">Brevibacterium protophormiae</name>
    <dbReference type="NCBI Taxonomy" id="37930"/>
    <lineage>
        <taxon>Bacteria</taxon>
        <taxon>Bacillati</taxon>
        <taxon>Actinomycetota</taxon>
        <taxon>Actinomycetes</taxon>
        <taxon>Micrococcales</taxon>
        <taxon>Micrococcaceae</taxon>
        <taxon>Glutamicibacter</taxon>
    </lineage>
</organism>
<keyword evidence="3" id="KW-0540">Nuclease</keyword>
<evidence type="ECO:0000313" key="3">
    <source>
        <dbReference type="EMBL" id="MBP2400515.1"/>
    </source>
</evidence>
<reference evidence="3 4" key="1">
    <citation type="submission" date="2021-03" db="EMBL/GenBank/DDBJ databases">
        <title>Sequencing the genomes of 1000 actinobacteria strains.</title>
        <authorList>
            <person name="Klenk H.-P."/>
        </authorList>
    </citation>
    <scope>NUCLEOTIDE SEQUENCE [LARGE SCALE GENOMIC DNA]</scope>
    <source>
        <strain evidence="3 4">DSM 20168</strain>
    </source>
</reference>
<evidence type="ECO:0000313" key="4">
    <source>
        <dbReference type="Proteomes" id="UP001195422"/>
    </source>
</evidence>
<dbReference type="InterPro" id="IPR044929">
    <property type="entry name" value="DNA/RNA_non-sp_Endonuclease_sf"/>
</dbReference>
<dbReference type="PANTHER" id="PTHR13966:SF5">
    <property type="entry name" value="ENDONUCLEASE G, MITOCHONDRIAL"/>
    <property type="match status" value="1"/>
</dbReference>
<dbReference type="Gene3D" id="3.40.570.10">
    <property type="entry name" value="Extracellular Endonuclease, subunit A"/>
    <property type="match status" value="1"/>
</dbReference>
<dbReference type="EMBL" id="JAGIOJ010000002">
    <property type="protein sequence ID" value="MBP2400515.1"/>
    <property type="molecule type" value="Genomic_DNA"/>
</dbReference>
<dbReference type="InterPro" id="IPR001604">
    <property type="entry name" value="Endo_G_ENPP1-like_dom"/>
</dbReference>